<reference evidence="2 3" key="2">
    <citation type="journal article" date="2016" name="Sci. Rep.">
        <title>The genome of Rhizobiales bacteria in predatory ants reveals urease gene functions but no genes for nitrogen fixation.</title>
        <authorList>
            <person name="Neuvonen M.M."/>
            <person name="Tamarit D."/>
            <person name="Naslund K."/>
            <person name="Liebig J."/>
            <person name="Feldhaar H."/>
            <person name="Moran N.A."/>
            <person name="Guy L."/>
            <person name="Andersson S.G."/>
        </authorList>
    </citation>
    <scope>NUCLEOTIDE SEQUENCE [LARGE SCALE GENOMIC DNA]</scope>
    <source>
        <strain evidence="2 3">Hsal</strain>
    </source>
</reference>
<feature type="transmembrane region" description="Helical" evidence="1">
    <location>
        <begin position="98"/>
        <end position="119"/>
    </location>
</feature>
<name>A0A1U9JTB2_9HYPH</name>
<dbReference type="STRING" id="1902579.BHV28_03840"/>
<protein>
    <recommendedName>
        <fullName evidence="4">DedA family protein</fullName>
    </recommendedName>
</protein>
<dbReference type="KEGG" id="thd:BHV28_03840"/>
<gene>
    <name evidence="2" type="ORF">BHV28_03840</name>
</gene>
<keyword evidence="1" id="KW-0472">Membrane</keyword>
<dbReference type="Proteomes" id="UP000188912">
    <property type="component" value="Chromosome"/>
</dbReference>
<feature type="transmembrane region" description="Helical" evidence="1">
    <location>
        <begin position="178"/>
        <end position="196"/>
    </location>
</feature>
<evidence type="ECO:0000313" key="3">
    <source>
        <dbReference type="Proteomes" id="UP000188912"/>
    </source>
</evidence>
<proteinExistence type="predicted"/>
<feature type="transmembrane region" description="Helical" evidence="1">
    <location>
        <begin position="20"/>
        <end position="43"/>
    </location>
</feature>
<evidence type="ECO:0000256" key="1">
    <source>
        <dbReference type="SAM" id="Phobius"/>
    </source>
</evidence>
<keyword evidence="1" id="KW-0812">Transmembrane</keyword>
<evidence type="ECO:0000313" key="2">
    <source>
        <dbReference type="EMBL" id="AQS41097.1"/>
    </source>
</evidence>
<feature type="transmembrane region" description="Helical" evidence="1">
    <location>
        <begin position="126"/>
        <end position="147"/>
    </location>
</feature>
<feature type="transmembrane region" description="Helical" evidence="1">
    <location>
        <begin position="55"/>
        <end position="78"/>
    </location>
</feature>
<evidence type="ECO:0008006" key="4">
    <source>
        <dbReference type="Google" id="ProtNLM"/>
    </source>
</evidence>
<reference evidence="2 3" key="1">
    <citation type="journal article" date="2010" name="Science">
        <title>Genomic comparison of the ants Camponotus floridanus and Harpegnathos saltator.</title>
        <authorList>
            <person name="Bonasio R."/>
            <person name="Zhang G."/>
            <person name="Ye C."/>
            <person name="Mutti N.S."/>
            <person name="Fang X."/>
            <person name="Qin N."/>
            <person name="Donahue G."/>
            <person name="Yang P."/>
            <person name="Li Q."/>
            <person name="Li C."/>
            <person name="Zhang P."/>
            <person name="Huang Z."/>
            <person name="Berger S.L."/>
            <person name="Reinberg D."/>
            <person name="Wang J."/>
            <person name="Liebig J."/>
        </authorList>
    </citation>
    <scope>NUCLEOTIDE SEQUENCE [LARGE SCALE GENOMIC DNA]</scope>
    <source>
        <strain evidence="2 3">Hsal</strain>
    </source>
</reference>
<dbReference type="AlphaFoldDB" id="A0A1U9JTB2"/>
<feature type="transmembrane region" description="Helical" evidence="1">
    <location>
        <begin position="153"/>
        <end position="171"/>
    </location>
</feature>
<organism evidence="2 3">
    <name type="scientific">Candidatus Tokpelaia hoelldobleri</name>
    <dbReference type="NCBI Taxonomy" id="1902579"/>
    <lineage>
        <taxon>Bacteria</taxon>
        <taxon>Pseudomonadati</taxon>
        <taxon>Pseudomonadota</taxon>
        <taxon>Alphaproteobacteria</taxon>
        <taxon>Hyphomicrobiales</taxon>
        <taxon>Candidatus Tokpelaia</taxon>
    </lineage>
</organism>
<dbReference type="EMBL" id="CP017315">
    <property type="protein sequence ID" value="AQS41097.1"/>
    <property type="molecule type" value="Genomic_DNA"/>
</dbReference>
<keyword evidence="3" id="KW-1185">Reference proteome</keyword>
<accession>A0A1U9JTB2</accession>
<keyword evidence="1" id="KW-1133">Transmembrane helix</keyword>
<sequence length="198" mass="22474">MFARLRDWTVSLAQRRAAEYWLAFLCFAESSVFPIPSDLLFVPMALIRMDKVWRYALISSIFSVLGGIFGWLIGFYAYDMLARPILDFYGVYEEFEGWRIYVAGNVWLILLLLVTSGLAHLPPMKIVTILSGAIGFNFWVFLLSAIVARTARFYLLAWLVKRYGVAILGFLGRRLKQIVTGVVVAVIAAAVGYMVFYT</sequence>